<protein>
    <submittedName>
        <fullName evidence="1">Antiporter</fullName>
    </submittedName>
</protein>
<dbReference type="Pfam" id="PF18846">
    <property type="entry name" value="baeRF_family5"/>
    <property type="match status" value="1"/>
</dbReference>
<evidence type="ECO:0000313" key="1">
    <source>
        <dbReference type="EMBL" id="KOO48947.1"/>
    </source>
</evidence>
<proteinExistence type="predicted"/>
<keyword evidence="2" id="KW-1185">Reference proteome</keyword>
<dbReference type="AlphaFoldDB" id="A0A0M0LDG8"/>
<dbReference type="RefSeq" id="WP_053417137.1">
    <property type="nucleotide sequence ID" value="NZ_LILB01000005.1"/>
</dbReference>
<comment type="caution">
    <text evidence="1">The sequence shown here is derived from an EMBL/GenBank/DDBJ whole genome shotgun (WGS) entry which is preliminary data.</text>
</comment>
<gene>
    <name evidence="1" type="ORF">AMD00_11100</name>
</gene>
<dbReference type="EMBL" id="LILB01000005">
    <property type="protein sequence ID" value="KOO48947.1"/>
    <property type="molecule type" value="Genomic_DNA"/>
</dbReference>
<name>A0A0M0LDG8_9BACL</name>
<sequence length="264" mass="30299">MSISKELQTLKEFKCNDRCVLSVYLNTNPADPDQLKGAWKIHLKSGLKRMEEYITASKNEDELKAFKTVKDKVVKEIDDHSNELRKGVVIFASDNPSLWSVHYVQVQVKTSFHWEDHPVLEEMEYMYKAYPDAGIILPSFGEVRILDTAMGFLNDELIYDFEPNLEEWGNRKKVTPDNHPGIGSSKAGALEPRLKENLGRFFKGMGEIVERLKKERGWKEIHVAGEIEMAKAFAETLREKPASCIHKNMNNSSANEVLHEIFEK</sequence>
<dbReference type="PATRIC" id="fig|263475.3.peg.3453"/>
<accession>A0A0M0LDG8</accession>
<evidence type="ECO:0000313" key="2">
    <source>
        <dbReference type="Proteomes" id="UP000036867"/>
    </source>
</evidence>
<organism evidence="1 2">
    <name type="scientific">Viridibacillus arvi</name>
    <dbReference type="NCBI Taxonomy" id="263475"/>
    <lineage>
        <taxon>Bacteria</taxon>
        <taxon>Bacillati</taxon>
        <taxon>Bacillota</taxon>
        <taxon>Bacilli</taxon>
        <taxon>Bacillales</taxon>
        <taxon>Caryophanaceae</taxon>
        <taxon>Viridibacillus</taxon>
    </lineage>
</organism>
<dbReference type="STRING" id="263475.AMD00_11100"/>
<dbReference type="GeneID" id="301136641"/>
<reference evidence="2" key="1">
    <citation type="submission" date="2015-08" db="EMBL/GenBank/DDBJ databases">
        <title>Fjat-10028 dsm 16317.</title>
        <authorList>
            <person name="Liu B."/>
            <person name="Wang J."/>
            <person name="Zhu Y."/>
            <person name="Liu G."/>
            <person name="Chen Q."/>
            <person name="Chen Z."/>
            <person name="Lan J."/>
            <person name="Che J."/>
            <person name="Ge C."/>
            <person name="Shi H."/>
            <person name="Pan Z."/>
            <person name="Liu X."/>
        </authorList>
    </citation>
    <scope>NUCLEOTIDE SEQUENCE [LARGE SCALE GENOMIC DNA]</scope>
    <source>
        <strain evidence="2">DSM 16317</strain>
    </source>
</reference>
<dbReference type="Proteomes" id="UP000036867">
    <property type="component" value="Unassembled WGS sequence"/>
</dbReference>
<dbReference type="InterPro" id="IPR040983">
    <property type="entry name" value="Bact_RF_family5"/>
</dbReference>
<dbReference type="OrthoDB" id="5241360at2"/>